<evidence type="ECO:0000313" key="4">
    <source>
        <dbReference type="EMBL" id="MDQ0511730.1"/>
    </source>
</evidence>
<dbReference type="EMBL" id="JAUSVR010000008">
    <property type="protein sequence ID" value="MDQ0511730.1"/>
    <property type="molecule type" value="Genomic_DNA"/>
</dbReference>
<dbReference type="PANTHER" id="PTHR35936">
    <property type="entry name" value="MEMBRANE-BOUND LYTIC MUREIN TRANSGLYCOSYLASE F"/>
    <property type="match status" value="1"/>
</dbReference>
<comment type="caution">
    <text evidence="4">The sequence shown here is derived from an EMBL/GenBank/DDBJ whole genome shotgun (WGS) entry which is preliminary data.</text>
</comment>
<evidence type="ECO:0000259" key="3">
    <source>
        <dbReference type="SMART" id="SM00062"/>
    </source>
</evidence>
<dbReference type="Proteomes" id="UP001235094">
    <property type="component" value="Unassembled WGS sequence"/>
</dbReference>
<gene>
    <name evidence="4" type="ORF">QOZ99_002629</name>
</gene>
<dbReference type="CDD" id="cd01004">
    <property type="entry name" value="PBP2_MidA_like"/>
    <property type="match status" value="1"/>
</dbReference>
<evidence type="ECO:0000313" key="5">
    <source>
        <dbReference type="Proteomes" id="UP001235094"/>
    </source>
</evidence>
<dbReference type="RefSeq" id="WP_306890428.1">
    <property type="nucleotide sequence ID" value="NZ_JAUSVR010000008.1"/>
</dbReference>
<feature type="compositionally biased region" description="Basic and acidic residues" evidence="2">
    <location>
        <begin position="13"/>
        <end position="24"/>
    </location>
</feature>
<reference evidence="4 5" key="1">
    <citation type="submission" date="2023-07" db="EMBL/GenBank/DDBJ databases">
        <title>Genomic Encyclopedia of Type Strains, Phase IV (KMG-IV): sequencing the most valuable type-strain genomes for metagenomic binning, comparative biology and taxonomic classification.</title>
        <authorList>
            <person name="Goeker M."/>
        </authorList>
    </citation>
    <scope>NUCLEOTIDE SEQUENCE [LARGE SCALE GENOMIC DNA]</scope>
    <source>
        <strain evidence="4 5">DSM 15561</strain>
    </source>
</reference>
<sequence length="441" mass="46514">MHLVTSLKTGPTARHDGRWRRPDVAADNTHTGKRPPEIAFTLESSGSDGYRFADLPELPDIRRHSSDAGLREDGQTRHRDPAPVLRKNGRPPSSPTFCRISANPESAAASASSSPPPLFPAGSSRSVARWLPSCGGAAARRNSNKNISRVEDSTMKRMTAMRARLTGLALFGLAAFGLTGHASAQGVVDAARAALPEATRQSGVLKVATSLQWAPFDYASESGEPTGIDISLMKLLAAKLGLKPEFEDIKFPAIIPGVQAGRYDVGVNQFGVTDERKKIVNLLPYFNSGYGLLVRKGATAIDVNDLCGKTLALTQGSAQIAIAEKLSAACVAANKPKIEMTFYPDSADTYLAVANGRGDGFLTARAVGVYIAKSNPKLDVAPGALANLDSISGIVVGKSNEGLYKALLLALESAVADGSYKAVLDTFGVADGALTLEQIRK</sequence>
<dbReference type="PANTHER" id="PTHR35936:SF17">
    <property type="entry name" value="ARGININE-BINDING EXTRACELLULAR PROTEIN ARTP"/>
    <property type="match status" value="1"/>
</dbReference>
<dbReference type="InterPro" id="IPR001638">
    <property type="entry name" value="Solute-binding_3/MltF_N"/>
</dbReference>
<keyword evidence="5" id="KW-1185">Reference proteome</keyword>
<evidence type="ECO:0000256" key="2">
    <source>
        <dbReference type="SAM" id="MobiDB-lite"/>
    </source>
</evidence>
<feature type="compositionally biased region" description="Low complexity" evidence="2">
    <location>
        <begin position="101"/>
        <end position="113"/>
    </location>
</feature>
<dbReference type="Gene3D" id="3.40.190.10">
    <property type="entry name" value="Periplasmic binding protein-like II"/>
    <property type="match status" value="2"/>
</dbReference>
<evidence type="ECO:0000256" key="1">
    <source>
        <dbReference type="ARBA" id="ARBA00022729"/>
    </source>
</evidence>
<dbReference type="SMART" id="SM00062">
    <property type="entry name" value="PBPb"/>
    <property type="match status" value="1"/>
</dbReference>
<organism evidence="4 5">
    <name type="scientific">Ancylobacter amanitiformis</name>
    <dbReference type="NCBI Taxonomy" id="217069"/>
    <lineage>
        <taxon>Bacteria</taxon>
        <taxon>Pseudomonadati</taxon>
        <taxon>Pseudomonadota</taxon>
        <taxon>Alphaproteobacteria</taxon>
        <taxon>Hyphomicrobiales</taxon>
        <taxon>Xanthobacteraceae</taxon>
        <taxon>Ancylobacter</taxon>
    </lineage>
</organism>
<feature type="compositionally biased region" description="Basic and acidic residues" evidence="2">
    <location>
        <begin position="59"/>
        <end position="81"/>
    </location>
</feature>
<accession>A0ABU0LSS2</accession>
<keyword evidence="1" id="KW-0732">Signal</keyword>
<feature type="region of interest" description="Disordered" evidence="2">
    <location>
        <begin position="1"/>
        <end position="124"/>
    </location>
</feature>
<proteinExistence type="predicted"/>
<dbReference type="Pfam" id="PF00497">
    <property type="entry name" value="SBP_bac_3"/>
    <property type="match status" value="1"/>
</dbReference>
<feature type="domain" description="Solute-binding protein family 3/N-terminal" evidence="3">
    <location>
        <begin position="204"/>
        <end position="430"/>
    </location>
</feature>
<name>A0ABU0LSS2_9HYPH</name>
<protein>
    <submittedName>
        <fullName evidence="4">ABC-type amino acid transport substrate-binding protein</fullName>
    </submittedName>
</protein>
<dbReference type="SUPFAM" id="SSF53850">
    <property type="entry name" value="Periplasmic binding protein-like II"/>
    <property type="match status" value="1"/>
</dbReference>